<comment type="subcellular location">
    <subcellularLocation>
        <location evidence="1">Membrane</location>
        <topology evidence="1">Multi-pass membrane protein</topology>
    </subcellularLocation>
</comment>
<keyword evidence="2 5" id="KW-0812">Transmembrane</keyword>
<dbReference type="GO" id="GO:0016020">
    <property type="term" value="C:membrane"/>
    <property type="evidence" value="ECO:0007669"/>
    <property type="project" value="UniProtKB-SubCell"/>
</dbReference>
<evidence type="ECO:0000313" key="6">
    <source>
        <dbReference type="EMBL" id="SMG34463.1"/>
    </source>
</evidence>
<proteinExistence type="predicted"/>
<evidence type="ECO:0000256" key="5">
    <source>
        <dbReference type="SAM" id="Phobius"/>
    </source>
</evidence>
<dbReference type="AlphaFoldDB" id="A0A1X7K1Q4"/>
<dbReference type="EMBL" id="FXAY01000003">
    <property type="protein sequence ID" value="SMG34463.1"/>
    <property type="molecule type" value="Genomic_DNA"/>
</dbReference>
<feature type="non-terminal residue" evidence="6">
    <location>
        <position position="1"/>
    </location>
</feature>
<keyword evidence="3 5" id="KW-1133">Transmembrane helix</keyword>
<organism evidence="6 7">
    <name type="scientific">Agreia pratensis</name>
    <dbReference type="NCBI Taxonomy" id="150121"/>
    <lineage>
        <taxon>Bacteria</taxon>
        <taxon>Bacillati</taxon>
        <taxon>Actinomycetota</taxon>
        <taxon>Actinomycetes</taxon>
        <taxon>Micrococcales</taxon>
        <taxon>Microbacteriaceae</taxon>
        <taxon>Agreia</taxon>
    </lineage>
</organism>
<keyword evidence="7" id="KW-1185">Reference proteome</keyword>
<dbReference type="Proteomes" id="UP000193244">
    <property type="component" value="Unassembled WGS sequence"/>
</dbReference>
<gene>
    <name evidence="6" type="ORF">SAMN06296010_1930</name>
</gene>
<dbReference type="InterPro" id="IPR023271">
    <property type="entry name" value="Aquaporin-like"/>
</dbReference>
<evidence type="ECO:0000256" key="1">
    <source>
        <dbReference type="ARBA" id="ARBA00004141"/>
    </source>
</evidence>
<protein>
    <submittedName>
        <fullName evidence="6">Major intrinsic protein</fullName>
    </submittedName>
</protein>
<name>A0A1X7K1Q4_9MICO</name>
<accession>A0A1X7K1Q4</accession>
<feature type="transmembrane region" description="Helical" evidence="5">
    <location>
        <begin position="28"/>
        <end position="49"/>
    </location>
</feature>
<reference evidence="7" key="1">
    <citation type="submission" date="2017-04" db="EMBL/GenBank/DDBJ databases">
        <authorList>
            <person name="Varghese N."/>
            <person name="Submissions S."/>
        </authorList>
    </citation>
    <scope>NUCLEOTIDE SEQUENCE [LARGE SCALE GENOMIC DNA]</scope>
    <source>
        <strain evidence="7">VKM Ac-2510</strain>
    </source>
</reference>
<dbReference type="SUPFAM" id="SSF81338">
    <property type="entry name" value="Aquaporin-like"/>
    <property type="match status" value="1"/>
</dbReference>
<evidence type="ECO:0000313" key="7">
    <source>
        <dbReference type="Proteomes" id="UP000193244"/>
    </source>
</evidence>
<keyword evidence="4 5" id="KW-0472">Membrane</keyword>
<sequence>DLGPRIAHALLPIKGKGGSDWSYSWIPVFGPVVGGVIAGLAAGPLLPILT</sequence>
<dbReference type="Gene3D" id="1.20.1080.10">
    <property type="entry name" value="Glycerol uptake facilitator protein"/>
    <property type="match status" value="1"/>
</dbReference>
<evidence type="ECO:0000256" key="2">
    <source>
        <dbReference type="ARBA" id="ARBA00022692"/>
    </source>
</evidence>
<evidence type="ECO:0000256" key="3">
    <source>
        <dbReference type="ARBA" id="ARBA00022989"/>
    </source>
</evidence>
<evidence type="ECO:0000256" key="4">
    <source>
        <dbReference type="ARBA" id="ARBA00023136"/>
    </source>
</evidence>